<sequence length="178" mass="19834">MKNIILLLTIVFLTSGICSCRSKKSATELKQTETENVSVTDNSTVAKTETAEENTISRTSSKWSDKSLFEAWMEIKSDEATFEDKSGNKWTFKNPQVNQKSSQTNDIGKTEQTDIKKEKLAIAEENQQNNVAASNSRQIKTDLQKTSSKGKEPLWLYVVGAVLVGGFGYLILKRFGLV</sequence>
<evidence type="ECO:0000313" key="4">
    <source>
        <dbReference type="Proteomes" id="UP000199036"/>
    </source>
</evidence>
<protein>
    <recommendedName>
        <fullName evidence="5">Lipoprotein</fullName>
    </recommendedName>
</protein>
<keyword evidence="4" id="KW-1185">Reference proteome</keyword>
<reference evidence="4" key="1">
    <citation type="submission" date="2016-10" db="EMBL/GenBank/DDBJ databases">
        <authorList>
            <person name="Varghese N."/>
            <person name="Submissions S."/>
        </authorList>
    </citation>
    <scope>NUCLEOTIDE SEQUENCE [LARGE SCALE GENOMIC DNA]</scope>
    <source>
        <strain evidence="4">DS-12</strain>
    </source>
</reference>
<organism evidence="3 4">
    <name type="scientific">Paenimyroides ummariense</name>
    <dbReference type="NCBI Taxonomy" id="913024"/>
    <lineage>
        <taxon>Bacteria</taxon>
        <taxon>Pseudomonadati</taxon>
        <taxon>Bacteroidota</taxon>
        <taxon>Flavobacteriia</taxon>
        <taxon>Flavobacteriales</taxon>
        <taxon>Flavobacteriaceae</taxon>
        <taxon>Paenimyroides</taxon>
    </lineage>
</organism>
<accession>A0A1I5DZ01</accession>
<feature type="compositionally biased region" description="Polar residues" evidence="1">
    <location>
        <begin position="92"/>
        <end position="107"/>
    </location>
</feature>
<evidence type="ECO:0000256" key="1">
    <source>
        <dbReference type="SAM" id="MobiDB-lite"/>
    </source>
</evidence>
<proteinExistence type="predicted"/>
<dbReference type="Proteomes" id="UP000199036">
    <property type="component" value="Unassembled WGS sequence"/>
</dbReference>
<evidence type="ECO:0000256" key="2">
    <source>
        <dbReference type="SAM" id="Phobius"/>
    </source>
</evidence>
<keyword evidence="2" id="KW-0812">Transmembrane</keyword>
<evidence type="ECO:0000313" key="3">
    <source>
        <dbReference type="EMBL" id="SFO04468.1"/>
    </source>
</evidence>
<dbReference type="AlphaFoldDB" id="A0A1I5DZ01"/>
<dbReference type="RefSeq" id="WP_143095647.1">
    <property type="nucleotide sequence ID" value="NZ_FOVI01000018.1"/>
</dbReference>
<keyword evidence="2" id="KW-1133">Transmembrane helix</keyword>
<feature type="transmembrane region" description="Helical" evidence="2">
    <location>
        <begin position="154"/>
        <end position="172"/>
    </location>
</feature>
<dbReference type="EMBL" id="FOVI01000018">
    <property type="protein sequence ID" value="SFO04468.1"/>
    <property type="molecule type" value="Genomic_DNA"/>
</dbReference>
<feature type="region of interest" description="Disordered" evidence="1">
    <location>
        <begin position="92"/>
        <end position="111"/>
    </location>
</feature>
<gene>
    <name evidence="3" type="ORF">SAMN05421741_11813</name>
</gene>
<dbReference type="STRING" id="913024.SAMN05421741_11813"/>
<name>A0A1I5DZ01_9FLAO</name>
<dbReference type="PROSITE" id="PS51257">
    <property type="entry name" value="PROKAR_LIPOPROTEIN"/>
    <property type="match status" value="1"/>
</dbReference>
<evidence type="ECO:0008006" key="5">
    <source>
        <dbReference type="Google" id="ProtNLM"/>
    </source>
</evidence>
<keyword evidence="2" id="KW-0472">Membrane</keyword>